<dbReference type="GeneID" id="31362867"/>
<name>D3BFT5_HETP5</name>
<organism evidence="3 4">
    <name type="scientific">Heterostelium pallidum (strain ATCC 26659 / Pp 5 / PN500)</name>
    <name type="common">Cellular slime mold</name>
    <name type="synonym">Polysphondylium pallidum</name>
    <dbReference type="NCBI Taxonomy" id="670386"/>
    <lineage>
        <taxon>Eukaryota</taxon>
        <taxon>Amoebozoa</taxon>
        <taxon>Evosea</taxon>
        <taxon>Eumycetozoa</taxon>
        <taxon>Dictyostelia</taxon>
        <taxon>Acytosteliales</taxon>
        <taxon>Acytosteliaceae</taxon>
        <taxon>Heterostelium</taxon>
    </lineage>
</organism>
<dbReference type="GO" id="GO:0042799">
    <property type="term" value="F:histone H4K20 methyltransferase activity"/>
    <property type="evidence" value="ECO:0007669"/>
    <property type="project" value="TreeGrafter"/>
</dbReference>
<dbReference type="InterPro" id="IPR047266">
    <property type="entry name" value="KMT5A-like_SET"/>
</dbReference>
<comment type="caution">
    <text evidence="3">The sequence shown here is derived from an EMBL/GenBank/DDBJ whole genome shotgun (WGS) entry which is preliminary data.</text>
</comment>
<accession>D3BFT5</accession>
<evidence type="ECO:0000256" key="1">
    <source>
        <dbReference type="SAM" id="MobiDB-lite"/>
    </source>
</evidence>
<evidence type="ECO:0000313" key="4">
    <source>
        <dbReference type="Proteomes" id="UP000001396"/>
    </source>
</evidence>
<dbReference type="PANTHER" id="PTHR46167">
    <property type="entry name" value="N-LYSINE METHYLTRANSFERASE KMT5A"/>
    <property type="match status" value="1"/>
</dbReference>
<dbReference type="InterPro" id="IPR001214">
    <property type="entry name" value="SET_dom"/>
</dbReference>
<keyword evidence="4" id="KW-1185">Reference proteome</keyword>
<dbReference type="CDD" id="cd10528">
    <property type="entry name" value="SET_SETD8"/>
    <property type="match status" value="1"/>
</dbReference>
<evidence type="ECO:0000313" key="3">
    <source>
        <dbReference type="EMBL" id="EFA79695.1"/>
    </source>
</evidence>
<dbReference type="EMBL" id="ADBJ01000032">
    <property type="protein sequence ID" value="EFA79695.1"/>
    <property type="molecule type" value="Genomic_DNA"/>
</dbReference>
<dbReference type="SMART" id="SM00317">
    <property type="entry name" value="SET"/>
    <property type="match status" value="1"/>
</dbReference>
<dbReference type="STRING" id="670386.D3BFT5"/>
<dbReference type="SUPFAM" id="SSF82199">
    <property type="entry name" value="SET domain"/>
    <property type="match status" value="1"/>
</dbReference>
<dbReference type="Proteomes" id="UP000001396">
    <property type="component" value="Unassembled WGS sequence"/>
</dbReference>
<dbReference type="InParanoid" id="D3BFT5"/>
<protein>
    <recommendedName>
        <fullName evidence="2">SET domain-containing protein</fullName>
    </recommendedName>
</protein>
<dbReference type="Gene3D" id="2.170.270.10">
    <property type="entry name" value="SET domain"/>
    <property type="match status" value="1"/>
</dbReference>
<dbReference type="Pfam" id="PF00856">
    <property type="entry name" value="SET"/>
    <property type="match status" value="1"/>
</dbReference>
<dbReference type="GO" id="GO:0005700">
    <property type="term" value="C:polytene chromosome"/>
    <property type="evidence" value="ECO:0007669"/>
    <property type="project" value="TreeGrafter"/>
</dbReference>
<dbReference type="AlphaFoldDB" id="D3BFT5"/>
<dbReference type="PROSITE" id="PS50280">
    <property type="entry name" value="SET"/>
    <property type="match status" value="1"/>
</dbReference>
<reference evidence="3 4" key="1">
    <citation type="journal article" date="2011" name="Genome Res.">
        <title>Phylogeny-wide analysis of social amoeba genomes highlights ancient origins for complex intercellular communication.</title>
        <authorList>
            <person name="Heidel A.J."/>
            <person name="Lawal H.M."/>
            <person name="Felder M."/>
            <person name="Schilde C."/>
            <person name="Helps N.R."/>
            <person name="Tunggal B."/>
            <person name="Rivero F."/>
            <person name="John U."/>
            <person name="Schleicher M."/>
            <person name="Eichinger L."/>
            <person name="Platzer M."/>
            <person name="Noegel A.A."/>
            <person name="Schaap P."/>
            <person name="Gloeckner G."/>
        </authorList>
    </citation>
    <scope>NUCLEOTIDE SEQUENCE [LARGE SCALE GENOMIC DNA]</scope>
    <source>
        <strain evidence="4">ATCC 26659 / Pp 5 / PN500</strain>
    </source>
</reference>
<feature type="compositionally biased region" description="Basic and acidic residues" evidence="1">
    <location>
        <begin position="326"/>
        <end position="336"/>
    </location>
</feature>
<dbReference type="RefSeq" id="XP_020431816.1">
    <property type="nucleotide sequence ID" value="XM_020578221.1"/>
</dbReference>
<dbReference type="InterPro" id="IPR046341">
    <property type="entry name" value="SET_dom_sf"/>
</dbReference>
<evidence type="ECO:0000259" key="2">
    <source>
        <dbReference type="PROSITE" id="PS50280"/>
    </source>
</evidence>
<dbReference type="PANTHER" id="PTHR46167:SF1">
    <property type="entry name" value="N-LYSINE METHYLTRANSFERASE KMT5A"/>
    <property type="match status" value="1"/>
</dbReference>
<feature type="region of interest" description="Disordered" evidence="1">
    <location>
        <begin position="306"/>
        <end position="339"/>
    </location>
</feature>
<proteinExistence type="predicted"/>
<dbReference type="GO" id="GO:0005634">
    <property type="term" value="C:nucleus"/>
    <property type="evidence" value="ECO:0007669"/>
    <property type="project" value="TreeGrafter"/>
</dbReference>
<feature type="compositionally biased region" description="Low complexity" evidence="1">
    <location>
        <begin position="308"/>
        <end position="325"/>
    </location>
</feature>
<dbReference type="GO" id="GO:0006357">
    <property type="term" value="P:regulation of transcription by RNA polymerase II"/>
    <property type="evidence" value="ECO:0007669"/>
    <property type="project" value="TreeGrafter"/>
</dbReference>
<gene>
    <name evidence="3" type="ORF">PPL_07386</name>
</gene>
<sequence length="467" mass="52390">MSSKSKKEHFWGRQSKSRALKALESYYSNGEAGGATAYQQQHLLVDGEHEIYENLNSLFDISNGFSIDHHSNKQPSVATRLSISNVKKKFIVEQYQKDIFVPTEIIMSKGKGNGVKVLDDVESGVLVVEYKGELIGKQEAERRERLYARNSTTLRMDCYLFFFEHKGKVMCVDPTIPSVDLGHGRYINHKVDGNLDPIKIQVNGVPKIVLISNRAIKRGEELFFDYGDRSSVSLTYFPWLRNDYKPLSDDEDEDIHDEQVVATTKITSSSSTTSDSNNKINKPPLKLILKRKDPYTTIIVASSISPQTTNHNNNDISSSSNSSNNENKEIITEKKQPININNNSSNNNINVNSIFENEVILEPSLISHGYDSESPGEMSDLDLGSNGYDETKYDINSEKWRTNIYELNIPVGIVEGADGDISSGENNISNSTATTTTTSTITTTFHNIKRIKLKYKEKQDGLSHTPQ</sequence>
<dbReference type="InterPro" id="IPR051760">
    <property type="entry name" value="KMT5A"/>
</dbReference>
<feature type="domain" description="SET" evidence="2">
    <location>
        <begin position="101"/>
        <end position="227"/>
    </location>
</feature>